<evidence type="ECO:0000259" key="2">
    <source>
        <dbReference type="Pfam" id="PF13701"/>
    </source>
</evidence>
<evidence type="ECO:0000313" key="4">
    <source>
        <dbReference type="Proteomes" id="UP000422108"/>
    </source>
</evidence>
<dbReference type="RefSeq" id="WP_155309441.1">
    <property type="nucleotide sequence ID" value="NZ_AP021879.1"/>
</dbReference>
<accession>A0A5K8A626</accession>
<feature type="domain" description="Transposase DDE" evidence="2">
    <location>
        <begin position="33"/>
        <end position="478"/>
    </location>
</feature>
<dbReference type="NCBIfam" id="NF033539">
    <property type="entry name" value="transpos_IS1380"/>
    <property type="match status" value="1"/>
</dbReference>
<dbReference type="Proteomes" id="UP000422108">
    <property type="component" value="Chromosome"/>
</dbReference>
<reference evidence="3 4" key="1">
    <citation type="submission" date="2019-11" db="EMBL/GenBank/DDBJ databases">
        <title>Comparative genomics of hydrocarbon-degrading Desulfosarcina strains.</title>
        <authorList>
            <person name="Watanabe M."/>
            <person name="Kojima H."/>
            <person name="Fukui M."/>
        </authorList>
    </citation>
    <scope>NUCLEOTIDE SEQUENCE [LARGE SCALE GENOMIC DNA]</scope>
    <source>
        <strain evidence="4">oXyS1</strain>
    </source>
</reference>
<dbReference type="Pfam" id="PF13701">
    <property type="entry name" value="DDE_Tnp_1_4"/>
    <property type="match status" value="1"/>
</dbReference>
<feature type="region of interest" description="Disordered" evidence="1">
    <location>
        <begin position="1"/>
        <end position="29"/>
    </location>
</feature>
<dbReference type="InterPro" id="IPR025668">
    <property type="entry name" value="Tnp_DDE_dom"/>
</dbReference>
<dbReference type="InterPro" id="IPR047960">
    <property type="entry name" value="Transpos_IS1380"/>
</dbReference>
<protein>
    <recommendedName>
        <fullName evidence="2">Transposase DDE domain-containing protein</fullName>
    </recommendedName>
</protein>
<proteinExistence type="predicted"/>
<dbReference type="AlphaFoldDB" id="A0A5K8A626"/>
<name>A0A5K8A626_9BACT</name>
<organism evidence="3 4">
    <name type="scientific">Desulfosarcina ovata subsp. ovata</name>
    <dbReference type="NCBI Taxonomy" id="2752305"/>
    <lineage>
        <taxon>Bacteria</taxon>
        <taxon>Pseudomonadati</taxon>
        <taxon>Thermodesulfobacteriota</taxon>
        <taxon>Desulfobacteria</taxon>
        <taxon>Desulfobacterales</taxon>
        <taxon>Desulfosarcinaceae</taxon>
        <taxon>Desulfosarcina</taxon>
    </lineage>
</organism>
<feature type="compositionally biased region" description="Basic residues" evidence="1">
    <location>
        <begin position="1"/>
        <end position="22"/>
    </location>
</feature>
<dbReference type="EMBL" id="AP021879">
    <property type="protein sequence ID" value="BBO88073.1"/>
    <property type="molecule type" value="Genomic_DNA"/>
</dbReference>
<sequence>MKKNIRKKLAKRKRKIEKRTKKRNWDNQSKPMMAGRNICYDVDGRHQAIAYGGIGAIHQLAAKTGLINEVDACVTLLKRHLPYHESDHILNIAYNYLAGGSCLQDIELLRNDEGWLNALGAQIIPDPTTAGDFLRRFTEPDIGAFMEAKNTVRKKIWQIQPARFLREAVINVDGTICATDGQCKQGMDISYNGQWGYHPLVISLHNTREPLFIVNRSGNVASHHDCSPWIDQSLDLVGNCFQKVQLRGDTDFSLTSHFDKWDRQCTFIFGMDAMPNLKKLADRLGAYDWQPLEKRPHRQVKTYQRRTPENVKQQVVKKRQFKKIVTTAEDIAECEYRPVKCKKTYRLIILRKTLDVVRGEMNLFEDVRYFFYITNDRKRSANQMIHFYRARSDHENDIEQLKNGVKALTPASDTLLSNWALMTIASLAWDLKAWFGLLLSYRPLGLSVVRMEFKRFINTFMRIPCLVVRTGRRICYRIVGYNDKLAHVIKFSDKMKSFGFT</sequence>
<keyword evidence="4" id="KW-1185">Reference proteome</keyword>
<evidence type="ECO:0000256" key="1">
    <source>
        <dbReference type="SAM" id="MobiDB-lite"/>
    </source>
</evidence>
<evidence type="ECO:0000313" key="3">
    <source>
        <dbReference type="EMBL" id="BBO88073.1"/>
    </source>
</evidence>
<gene>
    <name evidence="3" type="ORF">DSCOOX_12530</name>
</gene>